<feature type="region of interest" description="Disordered" evidence="1">
    <location>
        <begin position="198"/>
        <end position="235"/>
    </location>
</feature>
<dbReference type="SUPFAM" id="SSF49764">
    <property type="entry name" value="HSP20-like chaperones"/>
    <property type="match status" value="1"/>
</dbReference>
<feature type="chain" id="PRO_5046148181" description="CS domain-containing protein" evidence="2">
    <location>
        <begin position="20"/>
        <end position="235"/>
    </location>
</feature>
<organism evidence="3 4">
    <name type="scientific">Tetraparma gracilis</name>
    <dbReference type="NCBI Taxonomy" id="2962635"/>
    <lineage>
        <taxon>Eukaryota</taxon>
        <taxon>Sar</taxon>
        <taxon>Stramenopiles</taxon>
        <taxon>Ochrophyta</taxon>
        <taxon>Bolidophyceae</taxon>
        <taxon>Parmales</taxon>
        <taxon>Triparmaceae</taxon>
        <taxon>Tetraparma</taxon>
    </lineage>
</organism>
<evidence type="ECO:0000313" key="3">
    <source>
        <dbReference type="EMBL" id="GMI33895.1"/>
    </source>
</evidence>
<protein>
    <recommendedName>
        <fullName evidence="5">CS domain-containing protein</fullName>
    </recommendedName>
</protein>
<gene>
    <name evidence="3" type="ORF">TeGR_g2036</name>
</gene>
<dbReference type="Proteomes" id="UP001165060">
    <property type="component" value="Unassembled WGS sequence"/>
</dbReference>
<accession>A0ABQ6MWD4</accession>
<dbReference type="EMBL" id="BRYB01004596">
    <property type="protein sequence ID" value="GMI33895.1"/>
    <property type="molecule type" value="Genomic_DNA"/>
</dbReference>
<keyword evidence="4" id="KW-1185">Reference proteome</keyword>
<reference evidence="3 4" key="1">
    <citation type="journal article" date="2023" name="Commun. Biol.">
        <title>Genome analysis of Parmales, the sister group of diatoms, reveals the evolutionary specialization of diatoms from phago-mixotrophs to photoautotrophs.</title>
        <authorList>
            <person name="Ban H."/>
            <person name="Sato S."/>
            <person name="Yoshikawa S."/>
            <person name="Yamada K."/>
            <person name="Nakamura Y."/>
            <person name="Ichinomiya M."/>
            <person name="Sato N."/>
            <person name="Blanc-Mathieu R."/>
            <person name="Endo H."/>
            <person name="Kuwata A."/>
            <person name="Ogata H."/>
        </authorList>
    </citation>
    <scope>NUCLEOTIDE SEQUENCE [LARGE SCALE GENOMIC DNA]</scope>
</reference>
<evidence type="ECO:0000313" key="4">
    <source>
        <dbReference type="Proteomes" id="UP001165060"/>
    </source>
</evidence>
<keyword evidence="2" id="KW-0732">Signal</keyword>
<name>A0ABQ6MWD4_9STRA</name>
<feature type="compositionally biased region" description="Basic residues" evidence="1">
    <location>
        <begin position="214"/>
        <end position="226"/>
    </location>
</feature>
<feature type="signal peptide" evidence="2">
    <location>
        <begin position="1"/>
        <end position="19"/>
    </location>
</feature>
<feature type="compositionally biased region" description="Basic and acidic residues" evidence="1">
    <location>
        <begin position="198"/>
        <end position="213"/>
    </location>
</feature>
<evidence type="ECO:0000256" key="1">
    <source>
        <dbReference type="SAM" id="MobiDB-lite"/>
    </source>
</evidence>
<evidence type="ECO:0000256" key="2">
    <source>
        <dbReference type="SAM" id="SignalP"/>
    </source>
</evidence>
<dbReference type="InterPro" id="IPR008978">
    <property type="entry name" value="HSP20-like_chaperone"/>
</dbReference>
<feature type="region of interest" description="Disordered" evidence="1">
    <location>
        <begin position="75"/>
        <end position="115"/>
    </location>
</feature>
<comment type="caution">
    <text evidence="3">The sequence shown here is derived from an EMBL/GenBank/DDBJ whole genome shotgun (WGS) entry which is preliminary data.</text>
</comment>
<sequence>MPRLSLLLFLGLLLQPSLSSTPSSCSSAASVKPIVSWAQNATHVAFEVKFTTRASAPARSGYKVSEFRCEAADPALPADDFSDGEEGAEDDDDDEEGSAASPLQNMPAPAPSSHSSVYVFSAPAECGPGDKTFVLDVSLWGPVKESEVAYKDSSAGRVTVLAEKKSPTSWESLVRTKADRTNVRKWEAMQAQMDKEEAAIKERVQKTMDELNKKKNSKKKKKKKKAKTEGAGDEL</sequence>
<proteinExistence type="predicted"/>
<feature type="compositionally biased region" description="Acidic residues" evidence="1">
    <location>
        <begin position="80"/>
        <end position="97"/>
    </location>
</feature>
<evidence type="ECO:0008006" key="5">
    <source>
        <dbReference type="Google" id="ProtNLM"/>
    </source>
</evidence>
<dbReference type="Gene3D" id="2.60.40.790">
    <property type="match status" value="1"/>
</dbReference>